<dbReference type="AlphaFoldDB" id="A0A0E9W2L5"/>
<evidence type="ECO:0000313" key="1">
    <source>
        <dbReference type="EMBL" id="JAH83780.1"/>
    </source>
</evidence>
<accession>A0A0E9W2L5</accession>
<reference evidence="1" key="1">
    <citation type="submission" date="2014-11" db="EMBL/GenBank/DDBJ databases">
        <authorList>
            <person name="Amaro Gonzalez C."/>
        </authorList>
    </citation>
    <scope>NUCLEOTIDE SEQUENCE</scope>
</reference>
<protein>
    <submittedName>
        <fullName evidence="1">Uncharacterized protein</fullName>
    </submittedName>
</protein>
<reference evidence="1" key="2">
    <citation type="journal article" date="2015" name="Fish Shellfish Immunol.">
        <title>Early steps in the European eel (Anguilla anguilla)-Vibrio vulnificus interaction in the gills: Role of the RtxA13 toxin.</title>
        <authorList>
            <person name="Callol A."/>
            <person name="Pajuelo D."/>
            <person name="Ebbesson L."/>
            <person name="Teles M."/>
            <person name="MacKenzie S."/>
            <person name="Amaro C."/>
        </authorList>
    </citation>
    <scope>NUCLEOTIDE SEQUENCE</scope>
</reference>
<name>A0A0E9W2L5_ANGAN</name>
<dbReference type="EMBL" id="GBXM01024797">
    <property type="protein sequence ID" value="JAH83780.1"/>
    <property type="molecule type" value="Transcribed_RNA"/>
</dbReference>
<sequence>MKLNVLSTESLTFAMHFFKLTTPPNKHIAWSFRCVF</sequence>
<organism evidence="1">
    <name type="scientific">Anguilla anguilla</name>
    <name type="common">European freshwater eel</name>
    <name type="synonym">Muraena anguilla</name>
    <dbReference type="NCBI Taxonomy" id="7936"/>
    <lineage>
        <taxon>Eukaryota</taxon>
        <taxon>Metazoa</taxon>
        <taxon>Chordata</taxon>
        <taxon>Craniata</taxon>
        <taxon>Vertebrata</taxon>
        <taxon>Euteleostomi</taxon>
        <taxon>Actinopterygii</taxon>
        <taxon>Neopterygii</taxon>
        <taxon>Teleostei</taxon>
        <taxon>Anguilliformes</taxon>
        <taxon>Anguillidae</taxon>
        <taxon>Anguilla</taxon>
    </lineage>
</organism>
<proteinExistence type="predicted"/>